<keyword evidence="7 16" id="KW-0812">Transmembrane</keyword>
<name>A0A1S3WDV8_ERIEU</name>
<keyword evidence="8" id="KW-0256">Endoplasmic reticulum</keyword>
<keyword evidence="14 16" id="KW-0012">Acyltransferase</keyword>
<dbReference type="PANTHER" id="PTHR22883:SF466">
    <property type="entry name" value="PALMITOYLTRANSFERASE ZDHHC4"/>
    <property type="match status" value="1"/>
</dbReference>
<dbReference type="GO" id="GO:0019706">
    <property type="term" value="F:protein-cysteine S-palmitoyltransferase activity"/>
    <property type="evidence" value="ECO:0007669"/>
    <property type="project" value="UniProtKB-EC"/>
</dbReference>
<comment type="similarity">
    <text evidence="4 16">Belongs to the DHHC palmitoyltransferase family.</text>
</comment>
<dbReference type="Proteomes" id="UP001652624">
    <property type="component" value="Chromosome 15"/>
</dbReference>
<evidence type="ECO:0000256" key="5">
    <source>
        <dbReference type="ARBA" id="ARBA00022475"/>
    </source>
</evidence>
<protein>
    <recommendedName>
        <fullName evidence="16">Palmitoyltransferase</fullName>
        <ecNumber evidence="16">2.3.1.225</ecNumber>
    </recommendedName>
</protein>
<keyword evidence="10" id="KW-0333">Golgi apparatus</keyword>
<dbReference type="PROSITE" id="PS50216">
    <property type="entry name" value="DHHC"/>
    <property type="match status" value="1"/>
</dbReference>
<keyword evidence="5" id="KW-1003">Cell membrane</keyword>
<evidence type="ECO:0000256" key="4">
    <source>
        <dbReference type="ARBA" id="ARBA00008574"/>
    </source>
</evidence>
<feature type="chain" id="PRO_5010480736" description="Palmitoyltransferase" evidence="17">
    <location>
        <begin position="21"/>
        <end position="341"/>
    </location>
</feature>
<feature type="signal peptide" evidence="17">
    <location>
        <begin position="1"/>
        <end position="20"/>
    </location>
</feature>
<evidence type="ECO:0000256" key="13">
    <source>
        <dbReference type="ARBA" id="ARBA00023288"/>
    </source>
</evidence>
<dbReference type="EC" id="2.3.1.225" evidence="16"/>
<evidence type="ECO:0000256" key="9">
    <source>
        <dbReference type="ARBA" id="ARBA00022989"/>
    </source>
</evidence>
<feature type="domain" description="Palmitoyltransferase DHHC" evidence="18">
    <location>
        <begin position="144"/>
        <end position="287"/>
    </location>
</feature>
<dbReference type="GO" id="GO:0005886">
    <property type="term" value="C:plasma membrane"/>
    <property type="evidence" value="ECO:0007669"/>
    <property type="project" value="UniProtKB-SubCell"/>
</dbReference>
<comment type="domain">
    <text evidence="16">The DHHC domain is required for palmitoyltransferase activity.</text>
</comment>
<proteinExistence type="inferred from homology"/>
<evidence type="ECO:0000256" key="12">
    <source>
        <dbReference type="ARBA" id="ARBA00023139"/>
    </source>
</evidence>
<evidence type="ECO:0000256" key="17">
    <source>
        <dbReference type="SAM" id="SignalP"/>
    </source>
</evidence>
<evidence type="ECO:0000256" key="2">
    <source>
        <dbReference type="ARBA" id="ARBA00004651"/>
    </source>
</evidence>
<keyword evidence="13" id="KW-0449">Lipoprotein</keyword>
<keyword evidence="9 16" id="KW-1133">Transmembrane helix</keyword>
<keyword evidence="11 16" id="KW-0472">Membrane</keyword>
<dbReference type="GO" id="GO:0000139">
    <property type="term" value="C:Golgi membrane"/>
    <property type="evidence" value="ECO:0007669"/>
    <property type="project" value="UniProtKB-SubCell"/>
</dbReference>
<keyword evidence="12" id="KW-0564">Palmitate</keyword>
<dbReference type="CTD" id="55146"/>
<evidence type="ECO:0000256" key="6">
    <source>
        <dbReference type="ARBA" id="ARBA00022679"/>
    </source>
</evidence>
<keyword evidence="17" id="KW-0732">Signal</keyword>
<organism evidence="19 20">
    <name type="scientific">Erinaceus europaeus</name>
    <name type="common">Western European hedgehog</name>
    <dbReference type="NCBI Taxonomy" id="9365"/>
    <lineage>
        <taxon>Eukaryota</taxon>
        <taxon>Metazoa</taxon>
        <taxon>Chordata</taxon>
        <taxon>Craniata</taxon>
        <taxon>Vertebrata</taxon>
        <taxon>Euteleostomi</taxon>
        <taxon>Mammalia</taxon>
        <taxon>Eutheria</taxon>
        <taxon>Laurasiatheria</taxon>
        <taxon>Eulipotyphla</taxon>
        <taxon>Erinaceidae</taxon>
        <taxon>Erinaceinae</taxon>
        <taxon>Erinaceus</taxon>
    </lineage>
</organism>
<dbReference type="OrthoDB" id="331948at2759"/>
<dbReference type="InterPro" id="IPR039859">
    <property type="entry name" value="PFA4/ZDH16/20/ERF2-like"/>
</dbReference>
<dbReference type="eggNOG" id="KOG1312">
    <property type="taxonomic scope" value="Eukaryota"/>
</dbReference>
<evidence type="ECO:0000256" key="15">
    <source>
        <dbReference type="ARBA" id="ARBA00047790"/>
    </source>
</evidence>
<reference evidence="20" key="1">
    <citation type="submission" date="2025-08" db="UniProtKB">
        <authorList>
            <consortium name="RefSeq"/>
        </authorList>
    </citation>
    <scope>IDENTIFICATION</scope>
</reference>
<feature type="transmembrane region" description="Helical" evidence="16">
    <location>
        <begin position="190"/>
        <end position="217"/>
    </location>
</feature>
<evidence type="ECO:0000256" key="8">
    <source>
        <dbReference type="ARBA" id="ARBA00022824"/>
    </source>
</evidence>
<dbReference type="InterPro" id="IPR001594">
    <property type="entry name" value="Palmitoyltrfase_DHHC"/>
</dbReference>
<dbReference type="Pfam" id="PF01529">
    <property type="entry name" value="DHHC"/>
    <property type="match status" value="1"/>
</dbReference>
<sequence length="341" mass="38716">MDFLFLFLSYLALMLVVVVTICCCSRTPYPTRGAQMLSHIAPECLQRAVPGLLRYIFHTRNRAFVVLHLILQGATYTEYSWEIFGCCRELGFSLGCLLLPYLLLAVSMAFFTLTCVTDPGTITTANELQFLCVYEFDGVMFPQDVRCPTCDVRKPARSKHCSLCDRCVHRFDHHCVWVNNCIGAQNVGYFLTYLATLTASAMTLTALSTVFLIQLVVTSGLHRDYFVDELGRFQAIDTVFLIQYLFLTFPRIVFTLGFVAMLSLILGGYLCFMLYLAATNQTTNEWHRGDRIWCQRCPPGAKPPTAKPRTHRNIYSHGFWANLGEVFLPAVVVVGEERKKR</sequence>
<evidence type="ECO:0000256" key="3">
    <source>
        <dbReference type="ARBA" id="ARBA00004653"/>
    </source>
</evidence>
<accession>A0A1S3WDV8</accession>
<dbReference type="RefSeq" id="XP_016044567.1">
    <property type="nucleotide sequence ID" value="XM_016189081.2"/>
</dbReference>
<evidence type="ECO:0000259" key="18">
    <source>
        <dbReference type="Pfam" id="PF01529"/>
    </source>
</evidence>
<keyword evidence="19" id="KW-1185">Reference proteome</keyword>
<evidence type="ECO:0000256" key="10">
    <source>
        <dbReference type="ARBA" id="ARBA00023034"/>
    </source>
</evidence>
<dbReference type="GO" id="GO:0005789">
    <property type="term" value="C:endoplasmic reticulum membrane"/>
    <property type="evidence" value="ECO:0007669"/>
    <property type="project" value="UniProtKB-SubCell"/>
</dbReference>
<evidence type="ECO:0000256" key="7">
    <source>
        <dbReference type="ARBA" id="ARBA00022692"/>
    </source>
</evidence>
<gene>
    <name evidence="20" type="primary">ZDHHC4</name>
</gene>
<evidence type="ECO:0000313" key="19">
    <source>
        <dbReference type="Proteomes" id="UP001652624"/>
    </source>
</evidence>
<dbReference type="GeneID" id="103115325"/>
<evidence type="ECO:0000256" key="11">
    <source>
        <dbReference type="ARBA" id="ARBA00023136"/>
    </source>
</evidence>
<feature type="transmembrane region" description="Helical" evidence="16">
    <location>
        <begin position="252"/>
        <end position="278"/>
    </location>
</feature>
<comment type="subcellular location">
    <subcellularLocation>
        <location evidence="2">Cell membrane</location>
        <topology evidence="2">Multi-pass membrane protein</topology>
    </subcellularLocation>
    <subcellularLocation>
        <location evidence="1">Endoplasmic reticulum membrane</location>
        <topology evidence="1">Multi-pass membrane protein</topology>
    </subcellularLocation>
    <subcellularLocation>
        <location evidence="3">Golgi apparatus membrane</location>
        <topology evidence="3">Multi-pass membrane protein</topology>
    </subcellularLocation>
</comment>
<evidence type="ECO:0000256" key="14">
    <source>
        <dbReference type="ARBA" id="ARBA00023315"/>
    </source>
</evidence>
<evidence type="ECO:0000256" key="1">
    <source>
        <dbReference type="ARBA" id="ARBA00004477"/>
    </source>
</evidence>
<keyword evidence="6 16" id="KW-0808">Transferase</keyword>
<dbReference type="GO" id="GO:0006612">
    <property type="term" value="P:protein targeting to membrane"/>
    <property type="evidence" value="ECO:0007669"/>
    <property type="project" value="TreeGrafter"/>
</dbReference>
<comment type="catalytic activity">
    <reaction evidence="15">
        <text>L-cysteinyl-[protein] + hexadecanoyl-CoA = S-hexadecanoyl-L-cysteinyl-[protein] + CoA</text>
        <dbReference type="Rhea" id="RHEA:36683"/>
        <dbReference type="Rhea" id="RHEA-COMP:10131"/>
        <dbReference type="Rhea" id="RHEA-COMP:11032"/>
        <dbReference type="ChEBI" id="CHEBI:29950"/>
        <dbReference type="ChEBI" id="CHEBI:57287"/>
        <dbReference type="ChEBI" id="CHEBI:57379"/>
        <dbReference type="ChEBI" id="CHEBI:74151"/>
        <dbReference type="EC" id="2.3.1.225"/>
    </reaction>
    <physiologicalReaction direction="left-to-right" evidence="15">
        <dbReference type="Rhea" id="RHEA:36684"/>
    </physiologicalReaction>
</comment>
<dbReference type="STRING" id="9365.ENSEEUP00000012149"/>
<dbReference type="AlphaFoldDB" id="A0A1S3WDV8"/>
<evidence type="ECO:0000313" key="20">
    <source>
        <dbReference type="RefSeq" id="XP_016044567.1"/>
    </source>
</evidence>
<evidence type="ECO:0000256" key="16">
    <source>
        <dbReference type="RuleBase" id="RU079119"/>
    </source>
</evidence>
<dbReference type="PANTHER" id="PTHR22883">
    <property type="entry name" value="ZINC FINGER DHHC DOMAIN CONTAINING PROTEIN"/>
    <property type="match status" value="1"/>
</dbReference>